<dbReference type="AlphaFoldDB" id="A0A2M7AR42"/>
<feature type="transmembrane region" description="Helical" evidence="2">
    <location>
        <begin position="6"/>
        <end position="23"/>
    </location>
</feature>
<evidence type="ECO:0000256" key="1">
    <source>
        <dbReference type="SAM" id="Coils"/>
    </source>
</evidence>
<reference evidence="4" key="1">
    <citation type="submission" date="2017-09" db="EMBL/GenBank/DDBJ databases">
        <title>Depth-based differentiation of microbial function through sediment-hosted aquifers and enrichment of novel symbionts in the deep terrestrial subsurface.</title>
        <authorList>
            <person name="Probst A.J."/>
            <person name="Ladd B."/>
            <person name="Jarett J.K."/>
            <person name="Geller-Mcgrath D.E."/>
            <person name="Sieber C.M.K."/>
            <person name="Emerson J.B."/>
            <person name="Anantharaman K."/>
            <person name="Thomas B.C."/>
            <person name="Malmstrom R."/>
            <person name="Stieglmeier M."/>
            <person name="Klingl A."/>
            <person name="Woyke T."/>
            <person name="Ryan C.M."/>
            <person name="Banfield J.F."/>
        </authorList>
    </citation>
    <scope>NUCLEOTIDE SEQUENCE [LARGE SCALE GENOMIC DNA]</scope>
</reference>
<keyword evidence="1" id="KW-0175">Coiled coil</keyword>
<dbReference type="Proteomes" id="UP000231407">
    <property type="component" value="Unassembled WGS sequence"/>
</dbReference>
<sequence length="59" mass="6737">MLKNLFYRLILIIIIISSVLAISRQVSILLSAKTTIRDLEAKISRLEKQNQQLEKAIGQ</sequence>
<dbReference type="EMBL" id="PEWA01000060">
    <property type="protein sequence ID" value="PIU73006.1"/>
    <property type="molecule type" value="Genomic_DNA"/>
</dbReference>
<proteinExistence type="predicted"/>
<evidence type="ECO:0000313" key="4">
    <source>
        <dbReference type="Proteomes" id="UP000231407"/>
    </source>
</evidence>
<keyword evidence="2" id="KW-0812">Transmembrane</keyword>
<organism evidence="3 4">
    <name type="scientific">Candidatus Shapirobacteria bacterium CG06_land_8_20_14_3_00_40_12</name>
    <dbReference type="NCBI Taxonomy" id="1974881"/>
    <lineage>
        <taxon>Bacteria</taxon>
        <taxon>Candidatus Shapironibacteriota</taxon>
    </lineage>
</organism>
<feature type="coiled-coil region" evidence="1">
    <location>
        <begin position="29"/>
        <end position="59"/>
    </location>
</feature>
<comment type="caution">
    <text evidence="3">The sequence shown here is derived from an EMBL/GenBank/DDBJ whole genome shotgun (WGS) entry which is preliminary data.</text>
</comment>
<keyword evidence="2" id="KW-0472">Membrane</keyword>
<keyword evidence="2" id="KW-1133">Transmembrane helix</keyword>
<name>A0A2M7AR42_9BACT</name>
<accession>A0A2M7AR42</accession>
<protein>
    <submittedName>
        <fullName evidence="3">Uncharacterized protein</fullName>
    </submittedName>
</protein>
<evidence type="ECO:0000256" key="2">
    <source>
        <dbReference type="SAM" id="Phobius"/>
    </source>
</evidence>
<gene>
    <name evidence="3" type="ORF">COS78_04215</name>
</gene>
<evidence type="ECO:0000313" key="3">
    <source>
        <dbReference type="EMBL" id="PIU73006.1"/>
    </source>
</evidence>